<dbReference type="PANTHER" id="PTHR46494:SF1">
    <property type="entry name" value="CORA FAMILY METAL ION TRANSPORTER (EUROFUNG)"/>
    <property type="match status" value="1"/>
</dbReference>
<dbReference type="InterPro" id="IPR045863">
    <property type="entry name" value="CorA_TM1_TM2"/>
</dbReference>
<comment type="similarity">
    <text evidence="2">Belongs to the CorA metal ion transporter (MIT) (TC 1.A.35) family.</text>
</comment>
<dbReference type="Proteomes" id="UP000651977">
    <property type="component" value="Unassembled WGS sequence"/>
</dbReference>
<evidence type="ECO:0000256" key="7">
    <source>
        <dbReference type="ARBA" id="ARBA00023136"/>
    </source>
</evidence>
<keyword evidence="11" id="KW-1185">Reference proteome</keyword>
<name>A0ABQ1I4W4_9ALTE</name>
<comment type="caution">
    <text evidence="10">The sequence shown here is derived from an EMBL/GenBank/DDBJ whole genome shotgun (WGS) entry which is preliminary data.</text>
</comment>
<dbReference type="EMBL" id="BMDY01000018">
    <property type="protein sequence ID" value="GGB13445.1"/>
    <property type="molecule type" value="Genomic_DNA"/>
</dbReference>
<evidence type="ECO:0000256" key="3">
    <source>
        <dbReference type="ARBA" id="ARBA00022448"/>
    </source>
</evidence>
<accession>A0ABQ1I4W4</accession>
<dbReference type="Pfam" id="PF01544">
    <property type="entry name" value="CorA"/>
    <property type="match status" value="1"/>
</dbReference>
<evidence type="ECO:0000256" key="9">
    <source>
        <dbReference type="SAM" id="Phobius"/>
    </source>
</evidence>
<feature type="coiled-coil region" evidence="8">
    <location>
        <begin position="147"/>
        <end position="174"/>
    </location>
</feature>
<dbReference type="Gene3D" id="3.30.460.20">
    <property type="entry name" value="CorA soluble domain-like"/>
    <property type="match status" value="1"/>
</dbReference>
<dbReference type="InterPro" id="IPR002523">
    <property type="entry name" value="MgTranspt_CorA/ZnTranspt_ZntB"/>
</dbReference>
<proteinExistence type="inferred from homology"/>
<keyword evidence="7 9" id="KW-0472">Membrane</keyword>
<keyword evidence="5 9" id="KW-0812">Transmembrane</keyword>
<organism evidence="10 11">
    <name type="scientific">Agarivorans gilvus</name>
    <dbReference type="NCBI Taxonomy" id="680279"/>
    <lineage>
        <taxon>Bacteria</taxon>
        <taxon>Pseudomonadati</taxon>
        <taxon>Pseudomonadota</taxon>
        <taxon>Gammaproteobacteria</taxon>
        <taxon>Alteromonadales</taxon>
        <taxon>Alteromonadaceae</taxon>
        <taxon>Agarivorans</taxon>
    </lineage>
</organism>
<keyword evidence="8" id="KW-0175">Coiled coil</keyword>
<gene>
    <name evidence="10" type="primary">yfjQ</name>
    <name evidence="10" type="ORF">GCM10007414_28510</name>
</gene>
<keyword evidence="4" id="KW-1003">Cell membrane</keyword>
<evidence type="ECO:0000256" key="6">
    <source>
        <dbReference type="ARBA" id="ARBA00022989"/>
    </source>
</evidence>
<keyword evidence="6 9" id="KW-1133">Transmembrane helix</keyword>
<dbReference type="SUPFAM" id="SSF143865">
    <property type="entry name" value="CorA soluble domain-like"/>
    <property type="match status" value="1"/>
</dbReference>
<feature type="transmembrane region" description="Helical" evidence="9">
    <location>
        <begin position="298"/>
        <end position="317"/>
    </location>
</feature>
<feature type="transmembrane region" description="Helical" evidence="9">
    <location>
        <begin position="265"/>
        <end position="286"/>
    </location>
</feature>
<evidence type="ECO:0000256" key="8">
    <source>
        <dbReference type="SAM" id="Coils"/>
    </source>
</evidence>
<evidence type="ECO:0000256" key="1">
    <source>
        <dbReference type="ARBA" id="ARBA00004651"/>
    </source>
</evidence>
<dbReference type="InterPro" id="IPR045861">
    <property type="entry name" value="CorA_cytoplasmic_dom"/>
</dbReference>
<evidence type="ECO:0000313" key="10">
    <source>
        <dbReference type="EMBL" id="GGB13445.1"/>
    </source>
</evidence>
<dbReference type="RefSeq" id="WP_055733753.1">
    <property type="nucleotide sequence ID" value="NZ_BMDY01000018.1"/>
</dbReference>
<dbReference type="SUPFAM" id="SSF144083">
    <property type="entry name" value="Magnesium transport protein CorA, transmembrane region"/>
    <property type="match status" value="1"/>
</dbReference>
<evidence type="ECO:0000313" key="11">
    <source>
        <dbReference type="Proteomes" id="UP000651977"/>
    </source>
</evidence>
<keyword evidence="3" id="KW-0813">Transport</keyword>
<dbReference type="PANTHER" id="PTHR46494">
    <property type="entry name" value="CORA FAMILY METAL ION TRANSPORTER (EUROFUNG)"/>
    <property type="match status" value="1"/>
</dbReference>
<dbReference type="Gene3D" id="1.20.58.340">
    <property type="entry name" value="Magnesium transport protein CorA, transmembrane region"/>
    <property type="match status" value="2"/>
</dbReference>
<comment type="subcellular location">
    <subcellularLocation>
        <location evidence="1">Cell membrane</location>
        <topology evidence="1">Multi-pass membrane protein</topology>
    </subcellularLocation>
</comment>
<evidence type="ECO:0000256" key="4">
    <source>
        <dbReference type="ARBA" id="ARBA00022475"/>
    </source>
</evidence>
<sequence length="323" mass="37434">MLRTWLSINGQAPQFGDQQQIASWSAQADAKIWIDIDLSNYLQLEAEQILKQFNCHALSIVDVFRHRHPPKIELFNDQVFLLYRGIQQSLGELKFEHMQLAMFIGPNYLITLHQGRSQGIENLLEQGFAKYLNAPLSLASRIMHTSSNLYLNQLLEFEDKLSELEEQIHEHGDDHILAAITRKKTDLLRLNRIFNYHLNLSQTLIELQHQDEPSNISIDQPVMQDLHERFERLQSLSRMYYEICGDLVDGYLSISSHKLNNTMRVLTLITAIFVPLSFLAGIYGMNFEVIPELHHPDGYFILLGVMACIALGLIGLFKWKRWF</sequence>
<dbReference type="CDD" id="cd12822">
    <property type="entry name" value="TmCorA-like"/>
    <property type="match status" value="1"/>
</dbReference>
<reference evidence="11" key="1">
    <citation type="journal article" date="2019" name="Int. J. Syst. Evol. Microbiol.">
        <title>The Global Catalogue of Microorganisms (GCM) 10K type strain sequencing project: providing services to taxonomists for standard genome sequencing and annotation.</title>
        <authorList>
            <consortium name="The Broad Institute Genomics Platform"/>
            <consortium name="The Broad Institute Genome Sequencing Center for Infectious Disease"/>
            <person name="Wu L."/>
            <person name="Ma J."/>
        </authorList>
    </citation>
    <scope>NUCLEOTIDE SEQUENCE [LARGE SCALE GENOMIC DNA]</scope>
    <source>
        <strain evidence="11">CGMCC 1.10131</strain>
    </source>
</reference>
<protein>
    <submittedName>
        <fullName evidence="10">Metal ion transporter YfjQ</fullName>
    </submittedName>
</protein>
<evidence type="ECO:0000256" key="2">
    <source>
        <dbReference type="ARBA" id="ARBA00009765"/>
    </source>
</evidence>
<evidence type="ECO:0000256" key="5">
    <source>
        <dbReference type="ARBA" id="ARBA00022692"/>
    </source>
</evidence>